<proteinExistence type="predicted"/>
<dbReference type="RefSeq" id="WP_281878305.1">
    <property type="nucleotide sequence ID" value="NZ_AP026978.1"/>
</dbReference>
<sequence>MARATCRDRIADLGSDHAAQVNRLASPRGNPETERHRNGDRTKARGIATDNAGEQAAAEITRTGNPSRAVATARVTVPATGLRWVGTVRTITGAR</sequence>
<evidence type="ECO:0000313" key="3">
    <source>
        <dbReference type="Proteomes" id="UP001317870"/>
    </source>
</evidence>
<protein>
    <submittedName>
        <fullName evidence="2">Uncharacterized protein</fullName>
    </submittedName>
</protein>
<evidence type="ECO:0000256" key="1">
    <source>
        <dbReference type="SAM" id="MobiDB-lite"/>
    </source>
</evidence>
<dbReference type="Proteomes" id="UP001317870">
    <property type="component" value="Chromosome"/>
</dbReference>
<feature type="compositionally biased region" description="Basic and acidic residues" evidence="1">
    <location>
        <begin position="1"/>
        <end position="15"/>
    </location>
</feature>
<feature type="compositionally biased region" description="Basic and acidic residues" evidence="1">
    <location>
        <begin position="31"/>
        <end position="43"/>
    </location>
</feature>
<reference evidence="2 3" key="1">
    <citation type="submission" date="2022-11" db="EMBL/GenBank/DDBJ databases">
        <title>Genome Sequencing of Nocardia sp. ON39_IFM12276 and assembly.</title>
        <authorList>
            <person name="Shimojima M."/>
            <person name="Toyokawa M."/>
            <person name="Uesaka K."/>
        </authorList>
    </citation>
    <scope>NUCLEOTIDE SEQUENCE [LARGE SCALE GENOMIC DNA]</scope>
    <source>
        <strain evidence="2 3">IFM 12276</strain>
    </source>
</reference>
<dbReference type="EMBL" id="AP026978">
    <property type="protein sequence ID" value="BDT98288.1"/>
    <property type="molecule type" value="Genomic_DNA"/>
</dbReference>
<name>A0ABN6TZG1_9NOCA</name>
<feature type="region of interest" description="Disordered" evidence="1">
    <location>
        <begin position="1"/>
        <end position="44"/>
    </location>
</feature>
<gene>
    <name evidence="2" type="ORF">IFM12276_13170</name>
</gene>
<keyword evidence="3" id="KW-1185">Reference proteome</keyword>
<evidence type="ECO:0000313" key="2">
    <source>
        <dbReference type="EMBL" id="BDT98288.1"/>
    </source>
</evidence>
<organism evidence="2 3">
    <name type="scientific">Nocardia sputorum</name>
    <dbReference type="NCBI Taxonomy" id="2984338"/>
    <lineage>
        <taxon>Bacteria</taxon>
        <taxon>Bacillati</taxon>
        <taxon>Actinomycetota</taxon>
        <taxon>Actinomycetes</taxon>
        <taxon>Mycobacteriales</taxon>
        <taxon>Nocardiaceae</taxon>
        <taxon>Nocardia</taxon>
    </lineage>
</organism>
<accession>A0ABN6TZG1</accession>